<evidence type="ECO:0000256" key="5">
    <source>
        <dbReference type="RuleBase" id="RU000352"/>
    </source>
</evidence>
<dbReference type="InterPro" id="IPR017975">
    <property type="entry name" value="Tubulin_CS"/>
</dbReference>
<dbReference type="Gene3D" id="3.40.50.1440">
    <property type="entry name" value="Tubulin/FtsZ, GTPase domain"/>
    <property type="match status" value="1"/>
</dbReference>
<evidence type="ECO:0000256" key="2">
    <source>
        <dbReference type="ARBA" id="ARBA00022701"/>
    </source>
</evidence>
<keyword evidence="4 5" id="KW-0342">GTP-binding</keyword>
<keyword evidence="3 5" id="KW-0547">Nucleotide-binding</keyword>
<dbReference type="GO" id="GO:0005874">
    <property type="term" value="C:microtubule"/>
    <property type="evidence" value="ECO:0007669"/>
    <property type="project" value="UniProtKB-KW"/>
</dbReference>
<dbReference type="OrthoDB" id="1662883at2759"/>
<evidence type="ECO:0000313" key="7">
    <source>
        <dbReference type="EMBL" id="KAG5455508.1"/>
    </source>
</evidence>
<evidence type="ECO:0000313" key="8">
    <source>
        <dbReference type="Proteomes" id="UP000673691"/>
    </source>
</evidence>
<dbReference type="EMBL" id="JAEFCI010013254">
    <property type="protein sequence ID" value="KAG5455508.1"/>
    <property type="molecule type" value="Genomic_DNA"/>
</dbReference>
<gene>
    <name evidence="7" type="ORF">BJ554DRAFT_5055</name>
</gene>
<organism evidence="7 8">
    <name type="scientific">Olpidium bornovanus</name>
    <dbReference type="NCBI Taxonomy" id="278681"/>
    <lineage>
        <taxon>Eukaryota</taxon>
        <taxon>Fungi</taxon>
        <taxon>Fungi incertae sedis</taxon>
        <taxon>Olpidiomycota</taxon>
        <taxon>Olpidiomycotina</taxon>
        <taxon>Olpidiomycetes</taxon>
        <taxon>Olpidiales</taxon>
        <taxon>Olpidiaceae</taxon>
        <taxon>Olpidium</taxon>
    </lineage>
</organism>
<comment type="caution">
    <text evidence="7">The sequence shown here is derived from an EMBL/GenBank/DDBJ whole genome shotgun (WGS) entry which is preliminary data.</text>
</comment>
<dbReference type="InterPro" id="IPR000217">
    <property type="entry name" value="Tubulin"/>
</dbReference>
<dbReference type="GO" id="GO:0007017">
    <property type="term" value="P:microtubule-based process"/>
    <property type="evidence" value="ECO:0007669"/>
    <property type="project" value="InterPro"/>
</dbReference>
<dbReference type="GO" id="GO:0005525">
    <property type="term" value="F:GTP binding"/>
    <property type="evidence" value="ECO:0007669"/>
    <property type="project" value="UniProtKB-UniRule"/>
</dbReference>
<dbReference type="InterPro" id="IPR036525">
    <property type="entry name" value="Tubulin/FtsZ_GTPase_sf"/>
</dbReference>
<protein>
    <submittedName>
        <fullName evidence="7">Tubulin/FtsZ, GTPase domain-containing protein</fullName>
    </submittedName>
</protein>
<proteinExistence type="inferred from homology"/>
<dbReference type="PROSITE" id="PS00227">
    <property type="entry name" value="TUBULIN"/>
    <property type="match status" value="1"/>
</dbReference>
<keyword evidence="2 5" id="KW-0493">Microtubule</keyword>
<dbReference type="InterPro" id="IPR003008">
    <property type="entry name" value="Tubulin_FtsZ_GTPase"/>
</dbReference>
<dbReference type="Proteomes" id="UP000673691">
    <property type="component" value="Unassembled WGS sequence"/>
</dbReference>
<comment type="similarity">
    <text evidence="1 5">Belongs to the tubulin family.</text>
</comment>
<dbReference type="PANTHER" id="PTHR11588">
    <property type="entry name" value="TUBULIN"/>
    <property type="match status" value="1"/>
</dbReference>
<dbReference type="SMART" id="SM00864">
    <property type="entry name" value="Tubulin"/>
    <property type="match status" value="1"/>
</dbReference>
<keyword evidence="8" id="KW-1185">Reference proteome</keyword>
<dbReference type="AlphaFoldDB" id="A0A8H7ZM74"/>
<accession>A0A8H7ZM74</accession>
<name>A0A8H7ZM74_9FUNG</name>
<feature type="domain" description="Tubulin/FtsZ GTPase" evidence="6">
    <location>
        <begin position="3"/>
        <end position="187"/>
    </location>
</feature>
<dbReference type="PRINTS" id="PR01161">
    <property type="entry name" value="TUBULIN"/>
</dbReference>
<evidence type="ECO:0000256" key="4">
    <source>
        <dbReference type="ARBA" id="ARBA00023134"/>
    </source>
</evidence>
<evidence type="ECO:0000256" key="3">
    <source>
        <dbReference type="ARBA" id="ARBA00022741"/>
    </source>
</evidence>
<evidence type="ECO:0000256" key="1">
    <source>
        <dbReference type="ARBA" id="ARBA00009636"/>
    </source>
</evidence>
<dbReference type="Pfam" id="PF00091">
    <property type="entry name" value="Tubulin"/>
    <property type="match status" value="1"/>
</dbReference>
<sequence>MEEGVVNSFMSGPLKELFDASQCIMSQSHILESVRAEAEKCDSLESFFMVHSMGGGTGSGLGTYISGLLQEEYPEVYRFQTVVFPSEEDDVVTSPYNSVLALQRLTETSDCVLPVENGALMDICGKQDAAGKLRPAVGCKAGTRLTGIATTSPFNLHSNHQQKPFDQMNNVVSNLMLNLTRYVLQSHPAAVPFVWLVPTCSPSSDVPVLLKFDAF</sequence>
<evidence type="ECO:0000259" key="6">
    <source>
        <dbReference type="SMART" id="SM00864"/>
    </source>
</evidence>
<dbReference type="SUPFAM" id="SSF52490">
    <property type="entry name" value="Tubulin nucleotide-binding domain-like"/>
    <property type="match status" value="1"/>
</dbReference>
<reference evidence="7 8" key="1">
    <citation type="journal article" name="Sci. Rep.">
        <title>Genome-scale phylogenetic analyses confirm Olpidium as the closest living zoosporic fungus to the non-flagellated, terrestrial fungi.</title>
        <authorList>
            <person name="Chang Y."/>
            <person name="Rochon D."/>
            <person name="Sekimoto S."/>
            <person name="Wang Y."/>
            <person name="Chovatia M."/>
            <person name="Sandor L."/>
            <person name="Salamov A."/>
            <person name="Grigoriev I.V."/>
            <person name="Stajich J.E."/>
            <person name="Spatafora J.W."/>
        </authorList>
    </citation>
    <scope>NUCLEOTIDE SEQUENCE [LARGE SCALE GENOMIC DNA]</scope>
    <source>
        <strain evidence="7">S191</strain>
    </source>
</reference>